<evidence type="ECO:0000313" key="1">
    <source>
        <dbReference type="EMBL" id="BDZ46905.1"/>
    </source>
</evidence>
<protein>
    <submittedName>
        <fullName evidence="1">Uncharacterized protein</fullName>
    </submittedName>
</protein>
<accession>A0ABM8GEZ9</accession>
<organism evidence="1 2">
    <name type="scientific">Naasia aerilata</name>
    <dbReference type="NCBI Taxonomy" id="1162966"/>
    <lineage>
        <taxon>Bacteria</taxon>
        <taxon>Bacillati</taxon>
        <taxon>Actinomycetota</taxon>
        <taxon>Actinomycetes</taxon>
        <taxon>Micrococcales</taxon>
        <taxon>Microbacteriaceae</taxon>
        <taxon>Naasia</taxon>
    </lineage>
</organism>
<dbReference type="EMBL" id="AP027731">
    <property type="protein sequence ID" value="BDZ46905.1"/>
    <property type="molecule type" value="Genomic_DNA"/>
</dbReference>
<proteinExistence type="predicted"/>
<dbReference type="Proteomes" id="UP001321498">
    <property type="component" value="Chromosome"/>
</dbReference>
<sequence>MTRPESSPFRIVSAGAAGSTAGITALPLSDREWRVTDDRLDLDDGLAVVAFIEKAGDRFEVTELGDPVRFDFFGSLDAALGSLAAKRAQQHTAPVIDLASRRSARRSFPHAM</sequence>
<dbReference type="RefSeq" id="WP_286276890.1">
    <property type="nucleotide sequence ID" value="NZ_AP027731.1"/>
</dbReference>
<evidence type="ECO:0000313" key="2">
    <source>
        <dbReference type="Proteomes" id="UP001321498"/>
    </source>
</evidence>
<gene>
    <name evidence="1" type="ORF">GCM10025866_28140</name>
</gene>
<keyword evidence="2" id="KW-1185">Reference proteome</keyword>
<reference evidence="2" key="1">
    <citation type="journal article" date="2019" name="Int. J. Syst. Evol. Microbiol.">
        <title>The Global Catalogue of Microorganisms (GCM) 10K type strain sequencing project: providing services to taxonomists for standard genome sequencing and annotation.</title>
        <authorList>
            <consortium name="The Broad Institute Genomics Platform"/>
            <consortium name="The Broad Institute Genome Sequencing Center for Infectious Disease"/>
            <person name="Wu L."/>
            <person name="Ma J."/>
        </authorList>
    </citation>
    <scope>NUCLEOTIDE SEQUENCE [LARGE SCALE GENOMIC DNA]</scope>
    <source>
        <strain evidence="2">NBRC 108725</strain>
    </source>
</reference>
<name>A0ABM8GEZ9_9MICO</name>